<protein>
    <submittedName>
        <fullName evidence="2">Uncharacterized protein</fullName>
    </submittedName>
</protein>
<feature type="region of interest" description="Disordered" evidence="1">
    <location>
        <begin position="1"/>
        <end position="21"/>
    </location>
</feature>
<dbReference type="Proteomes" id="UP000324222">
    <property type="component" value="Unassembled WGS sequence"/>
</dbReference>
<name>A0A5B7D015_PORTR</name>
<feature type="region of interest" description="Disordered" evidence="1">
    <location>
        <begin position="48"/>
        <end position="72"/>
    </location>
</feature>
<gene>
    <name evidence="2" type="ORF">E2C01_006635</name>
</gene>
<comment type="caution">
    <text evidence="2">The sequence shown here is derived from an EMBL/GenBank/DDBJ whole genome shotgun (WGS) entry which is preliminary data.</text>
</comment>
<evidence type="ECO:0000313" key="3">
    <source>
        <dbReference type="Proteomes" id="UP000324222"/>
    </source>
</evidence>
<dbReference type="EMBL" id="VSRR010000313">
    <property type="protein sequence ID" value="MPC13886.1"/>
    <property type="molecule type" value="Genomic_DNA"/>
</dbReference>
<proteinExistence type="predicted"/>
<evidence type="ECO:0000256" key="1">
    <source>
        <dbReference type="SAM" id="MobiDB-lite"/>
    </source>
</evidence>
<evidence type="ECO:0000313" key="2">
    <source>
        <dbReference type="EMBL" id="MPC13886.1"/>
    </source>
</evidence>
<feature type="compositionally biased region" description="Basic and acidic residues" evidence="1">
    <location>
        <begin position="52"/>
        <end position="66"/>
    </location>
</feature>
<keyword evidence="3" id="KW-1185">Reference proteome</keyword>
<organism evidence="2 3">
    <name type="scientific">Portunus trituberculatus</name>
    <name type="common">Swimming crab</name>
    <name type="synonym">Neptunus trituberculatus</name>
    <dbReference type="NCBI Taxonomy" id="210409"/>
    <lineage>
        <taxon>Eukaryota</taxon>
        <taxon>Metazoa</taxon>
        <taxon>Ecdysozoa</taxon>
        <taxon>Arthropoda</taxon>
        <taxon>Crustacea</taxon>
        <taxon>Multicrustacea</taxon>
        <taxon>Malacostraca</taxon>
        <taxon>Eumalacostraca</taxon>
        <taxon>Eucarida</taxon>
        <taxon>Decapoda</taxon>
        <taxon>Pleocyemata</taxon>
        <taxon>Brachyura</taxon>
        <taxon>Eubrachyura</taxon>
        <taxon>Portunoidea</taxon>
        <taxon>Portunidae</taxon>
        <taxon>Portuninae</taxon>
        <taxon>Portunus</taxon>
    </lineage>
</organism>
<sequence>MQPPCFKPSPSATEPDVLGCWGERQQGSLPLTPAATCTTKQPTFFSTEEEWTCDKNKKGKRQRPDEGDIDEL</sequence>
<accession>A0A5B7D015</accession>
<reference evidence="2 3" key="1">
    <citation type="submission" date="2019-05" db="EMBL/GenBank/DDBJ databases">
        <title>Another draft genome of Portunus trituberculatus and its Hox gene families provides insights of decapod evolution.</title>
        <authorList>
            <person name="Jeong J.-H."/>
            <person name="Song I."/>
            <person name="Kim S."/>
            <person name="Choi T."/>
            <person name="Kim D."/>
            <person name="Ryu S."/>
            <person name="Kim W."/>
        </authorList>
    </citation>
    <scope>NUCLEOTIDE SEQUENCE [LARGE SCALE GENOMIC DNA]</scope>
    <source>
        <tissue evidence="2">Muscle</tissue>
    </source>
</reference>
<dbReference type="AlphaFoldDB" id="A0A5B7D015"/>